<dbReference type="InterPro" id="IPR007138">
    <property type="entry name" value="ABM_dom"/>
</dbReference>
<dbReference type="PANTHER" id="PTHR33336:SF15">
    <property type="entry name" value="ABM DOMAIN-CONTAINING PROTEIN"/>
    <property type="match status" value="1"/>
</dbReference>
<dbReference type="GO" id="GO:0004497">
    <property type="term" value="F:monooxygenase activity"/>
    <property type="evidence" value="ECO:0007669"/>
    <property type="project" value="UniProtKB-KW"/>
</dbReference>
<evidence type="ECO:0000313" key="3">
    <source>
        <dbReference type="Proteomes" id="UP000199347"/>
    </source>
</evidence>
<reference evidence="2 3" key="1">
    <citation type="submission" date="2016-10" db="EMBL/GenBank/DDBJ databases">
        <authorList>
            <person name="de Groot N.N."/>
        </authorList>
    </citation>
    <scope>NUCLEOTIDE SEQUENCE [LARGE SCALE GENOMIC DNA]</scope>
    <source>
        <strain evidence="2 3">DSM 2698</strain>
    </source>
</reference>
<dbReference type="PANTHER" id="PTHR33336">
    <property type="entry name" value="QUINOL MONOOXYGENASE YGIN-RELATED"/>
    <property type="match status" value="1"/>
</dbReference>
<evidence type="ECO:0000259" key="1">
    <source>
        <dbReference type="PROSITE" id="PS51725"/>
    </source>
</evidence>
<dbReference type="Pfam" id="PF03992">
    <property type="entry name" value="ABM"/>
    <property type="match status" value="1"/>
</dbReference>
<dbReference type="OrthoDB" id="287932at2"/>
<keyword evidence="2" id="KW-0560">Oxidoreductase</keyword>
<dbReference type="RefSeq" id="WP_092813493.1">
    <property type="nucleotide sequence ID" value="NZ_FMVW01000005.1"/>
</dbReference>
<organism evidence="2 3">
    <name type="scientific">Afifella marina DSM 2698</name>
    <dbReference type="NCBI Taxonomy" id="1120955"/>
    <lineage>
        <taxon>Bacteria</taxon>
        <taxon>Pseudomonadati</taxon>
        <taxon>Pseudomonadota</taxon>
        <taxon>Alphaproteobacteria</taxon>
        <taxon>Hyphomicrobiales</taxon>
        <taxon>Afifellaceae</taxon>
        <taxon>Afifella</taxon>
    </lineage>
</organism>
<name>A0A1G5NQS5_AFIMA</name>
<protein>
    <submittedName>
        <fullName evidence="2">Quinol monooxygenase YgiN</fullName>
    </submittedName>
</protein>
<evidence type="ECO:0000313" key="2">
    <source>
        <dbReference type="EMBL" id="SCZ39733.1"/>
    </source>
</evidence>
<dbReference type="Gene3D" id="3.30.70.100">
    <property type="match status" value="1"/>
</dbReference>
<accession>A0A1G5NQS5</accession>
<proteinExistence type="predicted"/>
<dbReference type="InterPro" id="IPR011008">
    <property type="entry name" value="Dimeric_a/b-barrel"/>
</dbReference>
<dbReference type="InterPro" id="IPR050744">
    <property type="entry name" value="AI-2_Isomerase_LsrG"/>
</dbReference>
<dbReference type="PROSITE" id="PS51725">
    <property type="entry name" value="ABM"/>
    <property type="match status" value="1"/>
</dbReference>
<dbReference type="Proteomes" id="UP000199347">
    <property type="component" value="Unassembled WGS sequence"/>
</dbReference>
<dbReference type="AlphaFoldDB" id="A0A1G5NQS5"/>
<sequence length="99" mass="10973">MIIVAGEFRIPEDKRDAFLPAAQKVMAATRQETGCLLYTFAFDLEVAGLVRVFEKWESREALAAHFKTAHMAEWRQALSAIVVSGRSVKAYAADDGEPV</sequence>
<feature type="domain" description="ABM" evidence="1">
    <location>
        <begin position="2"/>
        <end position="91"/>
    </location>
</feature>
<keyword evidence="3" id="KW-1185">Reference proteome</keyword>
<dbReference type="EMBL" id="FMVW01000005">
    <property type="protein sequence ID" value="SCZ39733.1"/>
    <property type="molecule type" value="Genomic_DNA"/>
</dbReference>
<keyword evidence="2" id="KW-0503">Monooxygenase</keyword>
<dbReference type="STRING" id="1120955.SAMN03080610_02511"/>
<dbReference type="SUPFAM" id="SSF54909">
    <property type="entry name" value="Dimeric alpha+beta barrel"/>
    <property type="match status" value="1"/>
</dbReference>
<gene>
    <name evidence="2" type="ORF">SAMN03080610_02511</name>
</gene>